<dbReference type="PANTHER" id="PTHR44688:SF16">
    <property type="entry name" value="DNA-BINDING TRANSCRIPTIONAL ACTIVATOR DEVR_DOSR"/>
    <property type="match status" value="1"/>
</dbReference>
<evidence type="ECO:0000256" key="2">
    <source>
        <dbReference type="ARBA" id="ARBA00023125"/>
    </source>
</evidence>
<evidence type="ECO:0000256" key="3">
    <source>
        <dbReference type="ARBA" id="ARBA00023163"/>
    </source>
</evidence>
<dbReference type="EMBL" id="JBHTIR010002934">
    <property type="protein sequence ID" value="MFD0854431.1"/>
    <property type="molecule type" value="Genomic_DNA"/>
</dbReference>
<dbReference type="Proteomes" id="UP001597083">
    <property type="component" value="Unassembled WGS sequence"/>
</dbReference>
<evidence type="ECO:0000313" key="6">
    <source>
        <dbReference type="Proteomes" id="UP001597083"/>
    </source>
</evidence>
<dbReference type="InterPro" id="IPR000792">
    <property type="entry name" value="Tscrpt_reg_LuxR_C"/>
</dbReference>
<evidence type="ECO:0000313" key="5">
    <source>
        <dbReference type="EMBL" id="MFD0854431.1"/>
    </source>
</evidence>
<dbReference type="SMART" id="SM00421">
    <property type="entry name" value="HTH_LUXR"/>
    <property type="match status" value="1"/>
</dbReference>
<gene>
    <name evidence="5" type="ORF">ACFQ07_19505</name>
</gene>
<evidence type="ECO:0000256" key="1">
    <source>
        <dbReference type="ARBA" id="ARBA00023015"/>
    </source>
</evidence>
<keyword evidence="1" id="KW-0805">Transcription regulation</keyword>
<reference evidence="6" key="1">
    <citation type="journal article" date="2019" name="Int. J. Syst. Evol. Microbiol.">
        <title>The Global Catalogue of Microorganisms (GCM) 10K type strain sequencing project: providing services to taxonomists for standard genome sequencing and annotation.</title>
        <authorList>
            <consortium name="The Broad Institute Genomics Platform"/>
            <consortium name="The Broad Institute Genome Sequencing Center for Infectious Disease"/>
            <person name="Wu L."/>
            <person name="Ma J."/>
        </authorList>
    </citation>
    <scope>NUCLEOTIDE SEQUENCE [LARGE SCALE GENOMIC DNA]</scope>
    <source>
        <strain evidence="6">JCM 31696</strain>
    </source>
</reference>
<keyword evidence="2" id="KW-0238">DNA-binding</keyword>
<proteinExistence type="predicted"/>
<evidence type="ECO:0000259" key="4">
    <source>
        <dbReference type="PROSITE" id="PS50043"/>
    </source>
</evidence>
<dbReference type="PRINTS" id="PR00038">
    <property type="entry name" value="HTHLUXR"/>
</dbReference>
<dbReference type="InterPro" id="IPR016032">
    <property type="entry name" value="Sig_transdc_resp-reg_C-effctor"/>
</dbReference>
<dbReference type="Gene3D" id="1.10.10.10">
    <property type="entry name" value="Winged helix-like DNA-binding domain superfamily/Winged helix DNA-binding domain"/>
    <property type="match status" value="1"/>
</dbReference>
<protein>
    <submittedName>
        <fullName evidence="5">Response regulator transcription factor</fullName>
    </submittedName>
</protein>
<keyword evidence="3" id="KW-0804">Transcription</keyword>
<dbReference type="SUPFAM" id="SSF46894">
    <property type="entry name" value="C-terminal effector domain of the bipartite response regulators"/>
    <property type="match status" value="1"/>
</dbReference>
<organism evidence="5 6">
    <name type="scientific">Actinomadura adrarensis</name>
    <dbReference type="NCBI Taxonomy" id="1819600"/>
    <lineage>
        <taxon>Bacteria</taxon>
        <taxon>Bacillati</taxon>
        <taxon>Actinomycetota</taxon>
        <taxon>Actinomycetes</taxon>
        <taxon>Streptosporangiales</taxon>
        <taxon>Thermomonosporaceae</taxon>
        <taxon>Actinomadura</taxon>
    </lineage>
</organism>
<feature type="non-terminal residue" evidence="5">
    <location>
        <position position="1"/>
    </location>
</feature>
<dbReference type="CDD" id="cd06170">
    <property type="entry name" value="LuxR_C_like"/>
    <property type="match status" value="1"/>
</dbReference>
<dbReference type="PROSITE" id="PS00622">
    <property type="entry name" value="HTH_LUXR_1"/>
    <property type="match status" value="1"/>
</dbReference>
<comment type="caution">
    <text evidence="5">The sequence shown here is derived from an EMBL/GenBank/DDBJ whole genome shotgun (WGS) entry which is preliminary data.</text>
</comment>
<accession>A0ABW3CLK0</accession>
<feature type="domain" description="HTH luxR-type" evidence="4">
    <location>
        <begin position="9"/>
        <end position="74"/>
    </location>
</feature>
<keyword evidence="6" id="KW-1185">Reference proteome</keyword>
<dbReference type="Pfam" id="PF00196">
    <property type="entry name" value="GerE"/>
    <property type="match status" value="1"/>
</dbReference>
<sequence length="75" mass="8301">RSRRVAPADAARLHELTPREQDVLRLIGQGLSNGEIADHLVVSEHTVKTHVSRTLNKLGLRNRGQAAAFSRRVTP</sequence>
<dbReference type="InterPro" id="IPR036388">
    <property type="entry name" value="WH-like_DNA-bd_sf"/>
</dbReference>
<dbReference type="PANTHER" id="PTHR44688">
    <property type="entry name" value="DNA-BINDING TRANSCRIPTIONAL ACTIVATOR DEVR_DOSR"/>
    <property type="match status" value="1"/>
</dbReference>
<name>A0ABW3CLK0_9ACTN</name>
<dbReference type="PROSITE" id="PS50043">
    <property type="entry name" value="HTH_LUXR_2"/>
    <property type="match status" value="1"/>
</dbReference>